<dbReference type="Gene3D" id="3.60.15.10">
    <property type="entry name" value="Ribonuclease Z/Hydroxyacylglutathione hydrolase-like"/>
    <property type="match status" value="1"/>
</dbReference>
<reference evidence="2 3" key="1">
    <citation type="submission" date="2020-03" db="EMBL/GenBank/DDBJ databases">
        <title>Whole genome shotgun sequence of Phytohabitans suffuscus NBRC 105367.</title>
        <authorList>
            <person name="Komaki H."/>
            <person name="Tamura T."/>
        </authorList>
    </citation>
    <scope>NUCLEOTIDE SEQUENCE [LARGE SCALE GENOMIC DNA]</scope>
    <source>
        <strain evidence="2 3">NBRC 105367</strain>
    </source>
</reference>
<accession>A0A6F8YRQ8</accession>
<organism evidence="2 3">
    <name type="scientific">Phytohabitans suffuscus</name>
    <dbReference type="NCBI Taxonomy" id="624315"/>
    <lineage>
        <taxon>Bacteria</taxon>
        <taxon>Bacillati</taxon>
        <taxon>Actinomycetota</taxon>
        <taxon>Actinomycetes</taxon>
        <taxon>Micromonosporales</taxon>
        <taxon>Micromonosporaceae</taxon>
    </lineage>
</organism>
<name>A0A6F8YRQ8_9ACTN</name>
<dbReference type="Pfam" id="PF00753">
    <property type="entry name" value="Lactamase_B"/>
    <property type="match status" value="1"/>
</dbReference>
<dbReference type="AlphaFoldDB" id="A0A6F8YRQ8"/>
<dbReference type="InterPro" id="IPR001279">
    <property type="entry name" value="Metallo-B-lactamas"/>
</dbReference>
<protein>
    <recommendedName>
        <fullName evidence="1">Metallo-beta-lactamase domain-containing protein</fullName>
    </recommendedName>
</protein>
<gene>
    <name evidence="2" type="ORF">Psuf_059860</name>
</gene>
<reference evidence="2 3" key="2">
    <citation type="submission" date="2020-03" db="EMBL/GenBank/DDBJ databases">
        <authorList>
            <person name="Ichikawa N."/>
            <person name="Kimura A."/>
            <person name="Kitahashi Y."/>
            <person name="Uohara A."/>
        </authorList>
    </citation>
    <scope>NUCLEOTIDE SEQUENCE [LARGE SCALE GENOMIC DNA]</scope>
    <source>
        <strain evidence="2 3">NBRC 105367</strain>
    </source>
</reference>
<dbReference type="PANTHER" id="PTHR42951">
    <property type="entry name" value="METALLO-BETA-LACTAMASE DOMAIN-CONTAINING"/>
    <property type="match status" value="1"/>
</dbReference>
<dbReference type="SMART" id="SM00849">
    <property type="entry name" value="Lactamase_B"/>
    <property type="match status" value="1"/>
</dbReference>
<dbReference type="InterPro" id="IPR050855">
    <property type="entry name" value="NDM-1-like"/>
</dbReference>
<evidence type="ECO:0000259" key="1">
    <source>
        <dbReference type="SMART" id="SM00849"/>
    </source>
</evidence>
<dbReference type="InterPro" id="IPR036866">
    <property type="entry name" value="RibonucZ/Hydroxyglut_hydro"/>
</dbReference>
<dbReference type="SUPFAM" id="SSF56281">
    <property type="entry name" value="Metallo-hydrolase/oxidoreductase"/>
    <property type="match status" value="1"/>
</dbReference>
<dbReference type="RefSeq" id="WP_173160220.1">
    <property type="nucleotide sequence ID" value="NZ_AP022871.1"/>
</dbReference>
<evidence type="ECO:0000313" key="2">
    <source>
        <dbReference type="EMBL" id="BCB88673.1"/>
    </source>
</evidence>
<keyword evidence="3" id="KW-1185">Reference proteome</keyword>
<dbReference type="Proteomes" id="UP000503011">
    <property type="component" value="Chromosome"/>
</dbReference>
<dbReference type="EMBL" id="AP022871">
    <property type="protein sequence ID" value="BCB88673.1"/>
    <property type="molecule type" value="Genomic_DNA"/>
</dbReference>
<proteinExistence type="predicted"/>
<feature type="domain" description="Metallo-beta-lactamase" evidence="1">
    <location>
        <begin position="27"/>
        <end position="218"/>
    </location>
</feature>
<evidence type="ECO:0000313" key="3">
    <source>
        <dbReference type="Proteomes" id="UP000503011"/>
    </source>
</evidence>
<dbReference type="KEGG" id="psuu:Psuf_059860"/>
<dbReference type="PANTHER" id="PTHR42951:SF4">
    <property type="entry name" value="ACYL-COENZYME A THIOESTERASE MBLAC2"/>
    <property type="match status" value="1"/>
</dbReference>
<sequence>MAAVPILDTVWLVGSGTHPDAYTDPHDCHCYLIWDGTGGILIDAGTGLGADQWLAAVAEVCDPQTLAGVVLTHYHADHAGGAAAAHAAGIPLLASAATADALITGDEERTSLARARAAGVYPPDYRLTPATIDQVLTGGETLAAGDLPVEILPAPGHCDGHMVALARTPDRSLLFSGDCLFAGGQISIQAIPDCRLDQYADTVIALAERDIDTLLPGHGAVVLDDAGGAIQTAAASFRRLVPPPNVLS</sequence>